<dbReference type="GO" id="GO:0004553">
    <property type="term" value="F:hydrolase activity, hydrolyzing O-glycosyl compounds"/>
    <property type="evidence" value="ECO:0007669"/>
    <property type="project" value="InterPro"/>
</dbReference>
<evidence type="ECO:0000256" key="3">
    <source>
        <dbReference type="ARBA" id="ARBA00023295"/>
    </source>
</evidence>
<dbReference type="EMBL" id="SHKV01000001">
    <property type="protein sequence ID" value="RZU32062.1"/>
    <property type="molecule type" value="Genomic_DNA"/>
</dbReference>
<dbReference type="Proteomes" id="UP000292507">
    <property type="component" value="Unassembled WGS sequence"/>
</dbReference>
<protein>
    <submittedName>
        <fullName evidence="5">Glycosyl hydrolase family 43</fullName>
    </submittedName>
</protein>
<dbReference type="PANTHER" id="PTHR22925">
    <property type="entry name" value="GLYCOSYL HYDROLASE 43 FAMILY MEMBER"/>
    <property type="match status" value="1"/>
</dbReference>
<evidence type="ECO:0000256" key="2">
    <source>
        <dbReference type="ARBA" id="ARBA00022801"/>
    </source>
</evidence>
<dbReference type="InterPro" id="IPR023296">
    <property type="entry name" value="Glyco_hydro_beta-prop_sf"/>
</dbReference>
<dbReference type="AlphaFoldDB" id="A0A4Q7Y583"/>
<dbReference type="Pfam" id="PF04616">
    <property type="entry name" value="Glyco_hydro_43"/>
    <property type="match status" value="1"/>
</dbReference>
<keyword evidence="6" id="KW-1185">Reference proteome</keyword>
<dbReference type="InterPro" id="IPR006710">
    <property type="entry name" value="Glyco_hydro_43"/>
</dbReference>
<organism evidence="5 6">
    <name type="scientific">Blastococcus saxobsidens</name>
    <dbReference type="NCBI Taxonomy" id="138336"/>
    <lineage>
        <taxon>Bacteria</taxon>
        <taxon>Bacillati</taxon>
        <taxon>Actinomycetota</taxon>
        <taxon>Actinomycetes</taxon>
        <taxon>Geodermatophilales</taxon>
        <taxon>Geodermatophilaceae</taxon>
        <taxon>Blastococcus</taxon>
    </lineage>
</organism>
<sequence>MTAGKYDSIRPGQVWLDTDGNRIQAHGGSIIEADGVFYWYGENKERTKPGNGIWHWGIRCYSSTDLYNWEDRGLIIPPQPEDPDSPLHPAKNVDRPHIVHNERTGKYVCWLKLMGEGHTQESTVLVADSLLGPYEIVRTGFRPLGMNAGDFDLVVHPEDGKAYYYYYERVHSELICADLTEDYTDVTGYYSTHFPRPHPPAVREAPAYFRRGAQHYLFTSGTSWYFPNRSEVATAETYHGPWTVLGDPHPGDPTGTSFGSQITSVFKHPGKKDLYIALADRWLPATPPEVSRAVHDDMARVFGGGGEPDPGLSAEFAKADTSVADYVWLPVRFDGEQPVLDWHDEWRIEDHD</sequence>
<name>A0A4Q7Y583_9ACTN</name>
<evidence type="ECO:0000313" key="6">
    <source>
        <dbReference type="Proteomes" id="UP000292507"/>
    </source>
</evidence>
<dbReference type="Gene3D" id="2.115.10.20">
    <property type="entry name" value="Glycosyl hydrolase domain, family 43"/>
    <property type="match status" value="1"/>
</dbReference>
<gene>
    <name evidence="5" type="ORF">BKA19_1751</name>
</gene>
<keyword evidence="3 4" id="KW-0326">Glycosidase</keyword>
<keyword evidence="2 4" id="KW-0378">Hydrolase</keyword>
<dbReference type="PANTHER" id="PTHR22925:SF3">
    <property type="entry name" value="GLYCOSYL HYDROLASE FAMILY PROTEIN 43"/>
    <property type="match status" value="1"/>
</dbReference>
<proteinExistence type="inferred from homology"/>
<dbReference type="CDD" id="cd18826">
    <property type="entry name" value="GH43_CtGH43-like"/>
    <property type="match status" value="1"/>
</dbReference>
<evidence type="ECO:0000256" key="1">
    <source>
        <dbReference type="ARBA" id="ARBA00009865"/>
    </source>
</evidence>
<comment type="similarity">
    <text evidence="1 4">Belongs to the glycosyl hydrolase 43 family.</text>
</comment>
<evidence type="ECO:0000313" key="5">
    <source>
        <dbReference type="EMBL" id="RZU32062.1"/>
    </source>
</evidence>
<dbReference type="OrthoDB" id="231241at2"/>
<dbReference type="GO" id="GO:0005975">
    <property type="term" value="P:carbohydrate metabolic process"/>
    <property type="evidence" value="ECO:0007669"/>
    <property type="project" value="InterPro"/>
</dbReference>
<dbReference type="SUPFAM" id="SSF75005">
    <property type="entry name" value="Arabinanase/levansucrase/invertase"/>
    <property type="match status" value="1"/>
</dbReference>
<comment type="caution">
    <text evidence="5">The sequence shown here is derived from an EMBL/GenBank/DDBJ whole genome shotgun (WGS) entry which is preliminary data.</text>
</comment>
<accession>A0A4Q7Y583</accession>
<reference evidence="5 6" key="1">
    <citation type="submission" date="2019-02" db="EMBL/GenBank/DDBJ databases">
        <title>Sequencing the genomes of 1000 actinobacteria strains.</title>
        <authorList>
            <person name="Klenk H.-P."/>
        </authorList>
    </citation>
    <scope>NUCLEOTIDE SEQUENCE [LARGE SCALE GENOMIC DNA]</scope>
    <source>
        <strain evidence="5 6">DSM 44509</strain>
    </source>
</reference>
<evidence type="ECO:0000256" key="4">
    <source>
        <dbReference type="RuleBase" id="RU361187"/>
    </source>
</evidence>
<dbReference type="RefSeq" id="WP_104529013.1">
    <property type="nucleotide sequence ID" value="NZ_POQT01000020.1"/>
</dbReference>